<organism evidence="1 2">
    <name type="scientific">Hericium alpestre</name>
    <dbReference type="NCBI Taxonomy" id="135208"/>
    <lineage>
        <taxon>Eukaryota</taxon>
        <taxon>Fungi</taxon>
        <taxon>Dikarya</taxon>
        <taxon>Basidiomycota</taxon>
        <taxon>Agaricomycotina</taxon>
        <taxon>Agaricomycetes</taxon>
        <taxon>Russulales</taxon>
        <taxon>Hericiaceae</taxon>
        <taxon>Hericium</taxon>
    </lineage>
</organism>
<evidence type="ECO:0000313" key="1">
    <source>
        <dbReference type="EMBL" id="TFY78538.1"/>
    </source>
</evidence>
<gene>
    <name evidence="1" type="ORF">EWM64_g5477</name>
</gene>
<dbReference type="AlphaFoldDB" id="A0A4Y9ZYQ3"/>
<reference evidence="1 2" key="1">
    <citation type="submission" date="2019-02" db="EMBL/GenBank/DDBJ databases">
        <title>Genome sequencing of the rare red list fungi Hericium alpestre (H. flagellum).</title>
        <authorList>
            <person name="Buettner E."/>
            <person name="Kellner H."/>
        </authorList>
    </citation>
    <scope>NUCLEOTIDE SEQUENCE [LARGE SCALE GENOMIC DNA]</scope>
    <source>
        <strain evidence="1 2">DSM 108284</strain>
    </source>
</reference>
<keyword evidence="2" id="KW-1185">Reference proteome</keyword>
<evidence type="ECO:0000313" key="2">
    <source>
        <dbReference type="Proteomes" id="UP000298061"/>
    </source>
</evidence>
<accession>A0A4Y9ZYQ3</accession>
<dbReference type="Proteomes" id="UP000298061">
    <property type="component" value="Unassembled WGS sequence"/>
</dbReference>
<dbReference type="EMBL" id="SFCI01000661">
    <property type="protein sequence ID" value="TFY78538.1"/>
    <property type="molecule type" value="Genomic_DNA"/>
</dbReference>
<sequence>MALLEKRKISDLSGDDENVLLNALTTFQATLDEDDEDLPPELLPALEIFRTKLGRVRIGYVLLP</sequence>
<name>A0A4Y9ZYQ3_9AGAM</name>
<dbReference type="OrthoDB" id="3248728at2759"/>
<comment type="caution">
    <text evidence="1">The sequence shown here is derived from an EMBL/GenBank/DDBJ whole genome shotgun (WGS) entry which is preliminary data.</text>
</comment>
<proteinExistence type="predicted"/>
<protein>
    <submittedName>
        <fullName evidence="1">Uncharacterized protein</fullName>
    </submittedName>
</protein>